<proteinExistence type="predicted"/>
<dbReference type="Proteomes" id="UP000568751">
    <property type="component" value="Unassembled WGS sequence"/>
</dbReference>
<protein>
    <submittedName>
        <fullName evidence="1">Uncharacterized protein</fullName>
    </submittedName>
</protein>
<name>A0A853F4C5_9GAMM</name>
<comment type="caution">
    <text evidence="1">The sequence shown here is derived from an EMBL/GenBank/DDBJ whole genome shotgun (WGS) entry which is preliminary data.</text>
</comment>
<organism evidence="1 2">
    <name type="scientific">Candidatus Thiodubiliella endoseptemdiera</name>
    <dbReference type="NCBI Taxonomy" id="2738886"/>
    <lineage>
        <taxon>Bacteria</taxon>
        <taxon>Pseudomonadati</taxon>
        <taxon>Pseudomonadota</taxon>
        <taxon>Gammaproteobacteria</taxon>
        <taxon>Candidatus Pseudothioglobaceae</taxon>
        <taxon>Candidatus Thiodubiliella</taxon>
    </lineage>
</organism>
<accession>A0A853F4C5</accession>
<dbReference type="AlphaFoldDB" id="A0A853F4C5"/>
<reference evidence="1 2" key="1">
    <citation type="submission" date="2020-05" db="EMBL/GenBank/DDBJ databases">
        <title>Horizontal transmission and recombination maintain forever young bacterial symbiont genomes.</title>
        <authorList>
            <person name="Russell S.L."/>
            <person name="Pepper-Tunick E."/>
            <person name="Svedberg J."/>
            <person name="Byrne A."/>
            <person name="Ruelas Castillo J."/>
            <person name="Vollmers C."/>
            <person name="Beinart R.A."/>
            <person name="Corbett-Detig R."/>
        </authorList>
    </citation>
    <scope>NUCLEOTIDE SEQUENCE [LARGE SCALE GENOMIC DNA]</scope>
    <source>
        <strain evidence="1">455</strain>
    </source>
</reference>
<sequence length="83" mass="9550">MGVLPHQPHDIDGFWDLDLVVGKGVAPFKIFTINKLFFRWKAPTQRLQLWTLKYSRDNLLFKGGDVFPPNTKMSETETLKTTG</sequence>
<dbReference type="EMBL" id="JACCHT010000001">
    <property type="protein sequence ID" value="NYT27429.1"/>
    <property type="molecule type" value="Genomic_DNA"/>
</dbReference>
<evidence type="ECO:0000313" key="2">
    <source>
        <dbReference type="Proteomes" id="UP000568751"/>
    </source>
</evidence>
<evidence type="ECO:0000313" key="1">
    <source>
        <dbReference type="EMBL" id="NYT27429.1"/>
    </source>
</evidence>
<gene>
    <name evidence="1" type="ORF">H0A76_05735</name>
</gene>